<dbReference type="EMBL" id="JAOQNS010000004">
    <property type="protein sequence ID" value="MCW2307375.1"/>
    <property type="molecule type" value="Genomic_DNA"/>
</dbReference>
<sequence length="238" mass="24871">MKVIFAGPSLSGMPWNEAADVDLRAPAAQGDVYAAVGGGANVIGLIDGAYESVAAIWHKEILFALAQGVQVFGGASIGALRAAECAAFGMIGVGEIYRAYAAGDVDDDAAVALLHGPAELGYAPLTEPLVNVWATLAHAQQQGLISGEEQVRLAAAAEATFFKERTWGTIVAGAGLAPARRAALARILKENGVDQKQLDAAAVLQAVRGAKNARVPQPEGWEFAHTAQFRQWVAREQE</sequence>
<evidence type="ECO:0000259" key="1">
    <source>
        <dbReference type="Pfam" id="PF07812"/>
    </source>
</evidence>
<comment type="caution">
    <text evidence="2">The sequence shown here is derived from an EMBL/GenBank/DDBJ whole genome shotgun (WGS) entry which is preliminary data.</text>
</comment>
<accession>A0ABT3HAE4</accession>
<name>A0ABT3HAE4_9HYPH</name>
<reference evidence="3" key="1">
    <citation type="submission" date="2023-07" db="EMBL/GenBank/DDBJ databases">
        <title>Genome sequencing of Purple Non-Sulfur Bacteria from various extreme environments.</title>
        <authorList>
            <person name="Mayer M."/>
        </authorList>
    </citation>
    <scope>NUCLEOTIDE SEQUENCE [LARGE SCALE GENOMIC DNA]</scope>
    <source>
        <strain evidence="3">DSM 17935</strain>
    </source>
</reference>
<organism evidence="2 3">
    <name type="scientific">Rhodobium gokarnense</name>
    <dbReference type="NCBI Taxonomy" id="364296"/>
    <lineage>
        <taxon>Bacteria</taxon>
        <taxon>Pseudomonadati</taxon>
        <taxon>Pseudomonadota</taxon>
        <taxon>Alphaproteobacteria</taxon>
        <taxon>Hyphomicrobiales</taxon>
        <taxon>Rhodobiaceae</taxon>
        <taxon>Rhodobium</taxon>
    </lineage>
</organism>
<dbReference type="Pfam" id="PF07812">
    <property type="entry name" value="TfuA"/>
    <property type="match status" value="1"/>
</dbReference>
<dbReference type="InterPro" id="IPR012924">
    <property type="entry name" value="TfuA_core"/>
</dbReference>
<dbReference type="RefSeq" id="WP_264601032.1">
    <property type="nucleotide sequence ID" value="NZ_JAOQNS010000004.1"/>
</dbReference>
<proteinExistence type="predicted"/>
<feature type="domain" description="TfuA-like core" evidence="1">
    <location>
        <begin position="47"/>
        <end position="166"/>
    </location>
</feature>
<protein>
    <recommendedName>
        <fullName evidence="1">TfuA-like core domain-containing protein</fullName>
    </recommendedName>
</protein>
<dbReference type="Proteomes" id="UP001209755">
    <property type="component" value="Unassembled WGS sequence"/>
</dbReference>
<evidence type="ECO:0000313" key="3">
    <source>
        <dbReference type="Proteomes" id="UP001209755"/>
    </source>
</evidence>
<keyword evidence="3" id="KW-1185">Reference proteome</keyword>
<gene>
    <name evidence="2" type="ORF">M2319_001706</name>
</gene>
<evidence type="ECO:0000313" key="2">
    <source>
        <dbReference type="EMBL" id="MCW2307375.1"/>
    </source>
</evidence>